<reference evidence="1" key="2">
    <citation type="journal article" date="2020" name="Nat. Commun.">
        <title>Large-scale genome sequencing of mycorrhizal fungi provides insights into the early evolution of symbiotic traits.</title>
        <authorList>
            <person name="Miyauchi S."/>
            <person name="Kiss E."/>
            <person name="Kuo A."/>
            <person name="Drula E."/>
            <person name="Kohler A."/>
            <person name="Sanchez-Garcia M."/>
            <person name="Morin E."/>
            <person name="Andreopoulos B."/>
            <person name="Barry K.W."/>
            <person name="Bonito G."/>
            <person name="Buee M."/>
            <person name="Carver A."/>
            <person name="Chen C."/>
            <person name="Cichocki N."/>
            <person name="Clum A."/>
            <person name="Culley D."/>
            <person name="Crous P.W."/>
            <person name="Fauchery L."/>
            <person name="Girlanda M."/>
            <person name="Hayes R.D."/>
            <person name="Keri Z."/>
            <person name="LaButti K."/>
            <person name="Lipzen A."/>
            <person name="Lombard V."/>
            <person name="Magnuson J."/>
            <person name="Maillard F."/>
            <person name="Murat C."/>
            <person name="Nolan M."/>
            <person name="Ohm R.A."/>
            <person name="Pangilinan J."/>
            <person name="Pereira M.F."/>
            <person name="Perotto S."/>
            <person name="Peter M."/>
            <person name="Pfister S."/>
            <person name="Riley R."/>
            <person name="Sitrit Y."/>
            <person name="Stielow J.B."/>
            <person name="Szollosi G."/>
            <person name="Zifcakova L."/>
            <person name="Stursova M."/>
            <person name="Spatafora J.W."/>
            <person name="Tedersoo L."/>
            <person name="Vaario L.M."/>
            <person name="Yamada A."/>
            <person name="Yan M."/>
            <person name="Wang P."/>
            <person name="Xu J."/>
            <person name="Bruns T."/>
            <person name="Baldrian P."/>
            <person name="Vilgalys R."/>
            <person name="Dunand C."/>
            <person name="Henrissat B."/>
            <person name="Grigoriev I.V."/>
            <person name="Hibbett D."/>
            <person name="Nagy L.G."/>
            <person name="Martin F.M."/>
        </authorList>
    </citation>
    <scope>NUCLEOTIDE SEQUENCE</scope>
    <source>
        <strain evidence="1">P2</strain>
    </source>
</reference>
<dbReference type="Proteomes" id="UP000886501">
    <property type="component" value="Unassembled WGS sequence"/>
</dbReference>
<evidence type="ECO:0000313" key="2">
    <source>
        <dbReference type="Proteomes" id="UP000886501"/>
    </source>
</evidence>
<protein>
    <submittedName>
        <fullName evidence="1">Uncharacterized protein</fullName>
    </submittedName>
</protein>
<accession>A0ACB6YYT5</accession>
<dbReference type="EMBL" id="MU118550">
    <property type="protein sequence ID" value="KAF9642300.1"/>
    <property type="molecule type" value="Genomic_DNA"/>
</dbReference>
<feature type="non-terminal residue" evidence="1">
    <location>
        <position position="197"/>
    </location>
</feature>
<proteinExistence type="predicted"/>
<keyword evidence="2" id="KW-1185">Reference proteome</keyword>
<name>A0ACB6YYT5_THEGA</name>
<gene>
    <name evidence="1" type="ORF">BDM02DRAFT_3193524</name>
</gene>
<sequence length="197" mass="22709">MTLENGRTFISPCNQRITRINACPHHKNGKPIPNSYGFEYPTMSSLVDAVISQEDNEFPRRQYTSGCSFDDIVWQQAIRACKNMDHNRRGHDMGDEEKVLFNLVFVGIIDHQEFDEPHKWSSQSIRYSAVVADRLWALHEAECTRNNCLEQELHVLKGEVALLTTHLLAVDHFSFNANMKVNTELQKDGERLNQHRG</sequence>
<organism evidence="1 2">
    <name type="scientific">Thelephora ganbajun</name>
    <name type="common">Ganba fungus</name>
    <dbReference type="NCBI Taxonomy" id="370292"/>
    <lineage>
        <taxon>Eukaryota</taxon>
        <taxon>Fungi</taxon>
        <taxon>Dikarya</taxon>
        <taxon>Basidiomycota</taxon>
        <taxon>Agaricomycotina</taxon>
        <taxon>Agaricomycetes</taxon>
        <taxon>Thelephorales</taxon>
        <taxon>Thelephoraceae</taxon>
        <taxon>Thelephora</taxon>
    </lineage>
</organism>
<evidence type="ECO:0000313" key="1">
    <source>
        <dbReference type="EMBL" id="KAF9642300.1"/>
    </source>
</evidence>
<comment type="caution">
    <text evidence="1">The sequence shown here is derived from an EMBL/GenBank/DDBJ whole genome shotgun (WGS) entry which is preliminary data.</text>
</comment>
<reference evidence="1" key="1">
    <citation type="submission" date="2019-10" db="EMBL/GenBank/DDBJ databases">
        <authorList>
            <consortium name="DOE Joint Genome Institute"/>
            <person name="Kuo A."/>
            <person name="Miyauchi S."/>
            <person name="Kiss E."/>
            <person name="Drula E."/>
            <person name="Kohler A."/>
            <person name="Sanchez-Garcia M."/>
            <person name="Andreopoulos B."/>
            <person name="Barry K.W."/>
            <person name="Bonito G."/>
            <person name="Buee M."/>
            <person name="Carver A."/>
            <person name="Chen C."/>
            <person name="Cichocki N."/>
            <person name="Clum A."/>
            <person name="Culley D."/>
            <person name="Crous P.W."/>
            <person name="Fauchery L."/>
            <person name="Girlanda M."/>
            <person name="Hayes R."/>
            <person name="Keri Z."/>
            <person name="Labutti K."/>
            <person name="Lipzen A."/>
            <person name="Lombard V."/>
            <person name="Magnuson J."/>
            <person name="Maillard F."/>
            <person name="Morin E."/>
            <person name="Murat C."/>
            <person name="Nolan M."/>
            <person name="Ohm R."/>
            <person name="Pangilinan J."/>
            <person name="Pereira M."/>
            <person name="Perotto S."/>
            <person name="Peter M."/>
            <person name="Riley R."/>
            <person name="Sitrit Y."/>
            <person name="Stielow B."/>
            <person name="Szollosi G."/>
            <person name="Zifcakova L."/>
            <person name="Stursova M."/>
            <person name="Spatafora J.W."/>
            <person name="Tedersoo L."/>
            <person name="Vaario L.-M."/>
            <person name="Yamada A."/>
            <person name="Yan M."/>
            <person name="Wang P."/>
            <person name="Xu J."/>
            <person name="Bruns T."/>
            <person name="Baldrian P."/>
            <person name="Vilgalys R."/>
            <person name="Henrissat B."/>
            <person name="Grigoriev I.V."/>
            <person name="Hibbett D."/>
            <person name="Nagy L.G."/>
            <person name="Martin F.M."/>
        </authorList>
    </citation>
    <scope>NUCLEOTIDE SEQUENCE</scope>
    <source>
        <strain evidence="1">P2</strain>
    </source>
</reference>